<gene>
    <name evidence="3" type="ORF">FZC79_01185</name>
</gene>
<evidence type="ECO:0000256" key="2">
    <source>
        <dbReference type="ARBA" id="ARBA00023002"/>
    </source>
</evidence>
<organism evidence="3 4">
    <name type="scientific">Rossellomorea vietnamensis</name>
    <dbReference type="NCBI Taxonomy" id="218284"/>
    <lineage>
        <taxon>Bacteria</taxon>
        <taxon>Bacillati</taxon>
        <taxon>Bacillota</taxon>
        <taxon>Bacilli</taxon>
        <taxon>Bacillales</taxon>
        <taxon>Bacillaceae</taxon>
        <taxon>Rossellomorea</taxon>
    </lineage>
</organism>
<protein>
    <submittedName>
        <fullName evidence="3">SDR family oxidoreductase</fullName>
    </submittedName>
</protein>
<accession>A0A5D4KJP2</accession>
<dbReference type="InterPro" id="IPR050259">
    <property type="entry name" value="SDR"/>
</dbReference>
<dbReference type="Proteomes" id="UP000323317">
    <property type="component" value="Unassembled WGS sequence"/>
</dbReference>
<comment type="caution">
    <text evidence="3">The sequence shown here is derived from an EMBL/GenBank/DDBJ whole genome shotgun (WGS) entry which is preliminary data.</text>
</comment>
<evidence type="ECO:0000313" key="3">
    <source>
        <dbReference type="EMBL" id="TYR77462.1"/>
    </source>
</evidence>
<dbReference type="InterPro" id="IPR036291">
    <property type="entry name" value="NAD(P)-bd_dom_sf"/>
</dbReference>
<name>A0A5D4KJP2_9BACI</name>
<dbReference type="SUPFAM" id="SSF51735">
    <property type="entry name" value="NAD(P)-binding Rossmann-fold domains"/>
    <property type="match status" value="1"/>
</dbReference>
<dbReference type="PANTHER" id="PTHR42879:SF2">
    <property type="entry name" value="3-OXOACYL-[ACYL-CARRIER-PROTEIN] REDUCTASE FABG"/>
    <property type="match status" value="1"/>
</dbReference>
<dbReference type="RefSeq" id="WP_148945072.1">
    <property type="nucleotide sequence ID" value="NZ_VTEH01000001.1"/>
</dbReference>
<dbReference type="AlphaFoldDB" id="A0A5D4KJP2"/>
<evidence type="ECO:0000313" key="4">
    <source>
        <dbReference type="Proteomes" id="UP000323317"/>
    </source>
</evidence>
<dbReference type="Pfam" id="PF13561">
    <property type="entry name" value="adh_short_C2"/>
    <property type="match status" value="1"/>
</dbReference>
<dbReference type="PRINTS" id="PR00081">
    <property type="entry name" value="GDHRDH"/>
</dbReference>
<dbReference type="PANTHER" id="PTHR42879">
    <property type="entry name" value="3-OXOACYL-(ACYL-CARRIER-PROTEIN) REDUCTASE"/>
    <property type="match status" value="1"/>
</dbReference>
<dbReference type="NCBIfam" id="NF047420">
    <property type="entry name" value="EF_P_mod_YmfI"/>
    <property type="match status" value="1"/>
</dbReference>
<sequence>MKKFALITGSSGGIGRQTALTLAEKGWNLYLHFHSNQMAVEELLGEISEFQGEYIPVKADLSSESGAENLLSQIFHVDAVIYTSGTPLYGLFQDISDEQMESMWNLHVKSLMKIMQGLLPKLLQSPIGNAVIVSSIWGQTGAACEVLYSSVKGAQIAFVKSLSKELARNSVRVNAVAPGAVKTNMMTSFSTEEISEIVDEIPMGRMAEPSEVADTIDFLLSAKSSYITGQVLSVNGGWYT</sequence>
<evidence type="ECO:0000256" key="1">
    <source>
        <dbReference type="ARBA" id="ARBA00006484"/>
    </source>
</evidence>
<comment type="similarity">
    <text evidence="1">Belongs to the short-chain dehydrogenases/reductases (SDR) family.</text>
</comment>
<dbReference type="EMBL" id="VTEH01000001">
    <property type="protein sequence ID" value="TYR77462.1"/>
    <property type="molecule type" value="Genomic_DNA"/>
</dbReference>
<proteinExistence type="inferred from homology"/>
<dbReference type="Gene3D" id="3.40.50.720">
    <property type="entry name" value="NAD(P)-binding Rossmann-like Domain"/>
    <property type="match status" value="1"/>
</dbReference>
<reference evidence="3 4" key="1">
    <citation type="submission" date="2019-08" db="EMBL/GenBank/DDBJ databases">
        <title>Bacillus genomes from the desert of Cuatro Cienegas, Coahuila.</title>
        <authorList>
            <person name="Olmedo-Alvarez G."/>
        </authorList>
    </citation>
    <scope>NUCLEOTIDE SEQUENCE [LARGE SCALE GENOMIC DNA]</scope>
    <source>
        <strain evidence="3 4">CH40_1T</strain>
    </source>
</reference>
<dbReference type="CDD" id="cd05233">
    <property type="entry name" value="SDR_c"/>
    <property type="match status" value="1"/>
</dbReference>
<dbReference type="FunFam" id="3.40.50.720:FF:000173">
    <property type="entry name" value="3-oxoacyl-[acyl-carrier protein] reductase"/>
    <property type="match status" value="1"/>
</dbReference>
<dbReference type="InterPro" id="IPR002347">
    <property type="entry name" value="SDR_fam"/>
</dbReference>
<dbReference type="GO" id="GO:0016491">
    <property type="term" value="F:oxidoreductase activity"/>
    <property type="evidence" value="ECO:0007669"/>
    <property type="project" value="UniProtKB-KW"/>
</dbReference>
<keyword evidence="2" id="KW-0560">Oxidoreductase</keyword>